<reference evidence="1 2" key="1">
    <citation type="journal article" date="2019" name="Sci. Rep.">
        <title>Orb-weaving spider Araneus ventricosus genome elucidates the spidroin gene catalogue.</title>
        <authorList>
            <person name="Kono N."/>
            <person name="Nakamura H."/>
            <person name="Ohtoshi R."/>
            <person name="Moran D.A.P."/>
            <person name="Shinohara A."/>
            <person name="Yoshida Y."/>
            <person name="Fujiwara M."/>
            <person name="Mori M."/>
            <person name="Tomita M."/>
            <person name="Arakawa K."/>
        </authorList>
    </citation>
    <scope>NUCLEOTIDE SEQUENCE [LARGE SCALE GENOMIC DNA]</scope>
</reference>
<dbReference type="Proteomes" id="UP000499080">
    <property type="component" value="Unassembled WGS sequence"/>
</dbReference>
<dbReference type="OrthoDB" id="6426896at2759"/>
<evidence type="ECO:0000313" key="1">
    <source>
        <dbReference type="EMBL" id="GBO30244.1"/>
    </source>
</evidence>
<sequence>MCWHLHFKHYCLQLLQHPTPDDYARRFGFCSRKQQAMEHDDDLAGTLIFSDEATIHLSEKVNHHNVRVWGTELSHVIVEKEKDSPKVNVFYAISKAKLYGSFFFIEQAATGSVYLDMLQLWLFPQPTSRLSFFNRAAFHLTRAQLSATFPTENCHIVGSVCWSG</sequence>
<dbReference type="EMBL" id="BGPR01053430">
    <property type="protein sequence ID" value="GBO30244.1"/>
    <property type="molecule type" value="Genomic_DNA"/>
</dbReference>
<dbReference type="InterPro" id="IPR024221">
    <property type="entry name" value="BLIP_dom_sf"/>
</dbReference>
<comment type="caution">
    <text evidence="1">The sequence shown here is derived from an EMBL/GenBank/DDBJ whole genome shotgun (WGS) entry which is preliminary data.</text>
</comment>
<dbReference type="SUPFAM" id="SSF55648">
    <property type="entry name" value="beta-lactamase-inhibitor protein, BLIP"/>
    <property type="match status" value="1"/>
</dbReference>
<dbReference type="GO" id="GO:0003676">
    <property type="term" value="F:nucleic acid binding"/>
    <property type="evidence" value="ECO:0007669"/>
    <property type="project" value="InterPro"/>
</dbReference>
<gene>
    <name evidence="1" type="ORF">AVEN_141675_1</name>
</gene>
<dbReference type="Gene3D" id="3.30.420.10">
    <property type="entry name" value="Ribonuclease H-like superfamily/Ribonuclease H"/>
    <property type="match status" value="1"/>
</dbReference>
<keyword evidence="2" id="KW-1185">Reference proteome</keyword>
<proteinExistence type="predicted"/>
<dbReference type="AlphaFoldDB" id="A0A4Y2W154"/>
<protein>
    <submittedName>
        <fullName evidence="1">Uncharacterized protein</fullName>
    </submittedName>
</protein>
<dbReference type="PANTHER" id="PTHR47326:SF1">
    <property type="entry name" value="HTH PSQ-TYPE DOMAIN-CONTAINING PROTEIN"/>
    <property type="match status" value="1"/>
</dbReference>
<accession>A0A4Y2W154</accession>
<organism evidence="1 2">
    <name type="scientific">Araneus ventricosus</name>
    <name type="common">Orbweaver spider</name>
    <name type="synonym">Epeira ventricosa</name>
    <dbReference type="NCBI Taxonomy" id="182803"/>
    <lineage>
        <taxon>Eukaryota</taxon>
        <taxon>Metazoa</taxon>
        <taxon>Ecdysozoa</taxon>
        <taxon>Arthropoda</taxon>
        <taxon>Chelicerata</taxon>
        <taxon>Arachnida</taxon>
        <taxon>Araneae</taxon>
        <taxon>Araneomorphae</taxon>
        <taxon>Entelegynae</taxon>
        <taxon>Araneoidea</taxon>
        <taxon>Araneidae</taxon>
        <taxon>Araneus</taxon>
    </lineage>
</organism>
<name>A0A4Y2W154_ARAVE</name>
<evidence type="ECO:0000313" key="2">
    <source>
        <dbReference type="Proteomes" id="UP000499080"/>
    </source>
</evidence>
<dbReference type="InterPro" id="IPR036397">
    <property type="entry name" value="RNaseH_sf"/>
</dbReference>
<dbReference type="PANTHER" id="PTHR47326">
    <property type="entry name" value="TRANSPOSABLE ELEMENT TC3 TRANSPOSASE-LIKE PROTEIN"/>
    <property type="match status" value="1"/>
</dbReference>